<keyword evidence="1 2" id="KW-0371">Homeobox</keyword>
<dbReference type="GO" id="GO:0000978">
    <property type="term" value="F:RNA polymerase II cis-regulatory region sequence-specific DNA binding"/>
    <property type="evidence" value="ECO:0000318"/>
    <property type="project" value="GO_Central"/>
</dbReference>
<dbReference type="FunCoup" id="F6ZU10">
    <property type="interactions" value="166"/>
</dbReference>
<dbReference type="GO" id="GO:0006357">
    <property type="term" value="P:regulation of transcription by RNA polymerase II"/>
    <property type="evidence" value="ECO:0000318"/>
    <property type="project" value="GO_Central"/>
</dbReference>
<dbReference type="STRING" id="13616.ENSMODP00000033747"/>
<dbReference type="HOGENOM" id="CLU_034811_2_0_1"/>
<feature type="compositionally biased region" description="Polar residues" evidence="3">
    <location>
        <begin position="273"/>
        <end position="284"/>
    </location>
</feature>
<dbReference type="PANTHER" id="PTHR47060">
    <property type="entry name" value="HOMEOBOX PROTEIN NOBOX"/>
    <property type="match status" value="1"/>
</dbReference>
<reference evidence="5 6" key="1">
    <citation type="journal article" date="2007" name="Nature">
        <title>Genome of the marsupial Monodelphis domestica reveals innovation in non-coding sequences.</title>
        <authorList>
            <person name="Mikkelsen T.S."/>
            <person name="Wakefield M.J."/>
            <person name="Aken B."/>
            <person name="Amemiya C.T."/>
            <person name="Chang J.L."/>
            <person name="Duke S."/>
            <person name="Garber M."/>
            <person name="Gentles A.J."/>
            <person name="Goodstadt L."/>
            <person name="Heger A."/>
            <person name="Jurka J."/>
            <person name="Kamal M."/>
            <person name="Mauceli E."/>
            <person name="Searle S.M."/>
            <person name="Sharpe T."/>
            <person name="Baker M.L."/>
            <person name="Batzer M.A."/>
            <person name="Benos P.V."/>
            <person name="Belov K."/>
            <person name="Clamp M."/>
            <person name="Cook A."/>
            <person name="Cuff J."/>
            <person name="Das R."/>
            <person name="Davidow L."/>
            <person name="Deakin J.E."/>
            <person name="Fazzari M.J."/>
            <person name="Glass J.L."/>
            <person name="Grabherr M."/>
            <person name="Greally J.M."/>
            <person name="Gu W."/>
            <person name="Hore T.A."/>
            <person name="Huttley G.A."/>
            <person name="Kleber M."/>
            <person name="Jirtle R.L."/>
            <person name="Koina E."/>
            <person name="Lee J.T."/>
            <person name="Mahony S."/>
            <person name="Marra M.A."/>
            <person name="Miller R.D."/>
            <person name="Nicholls R.D."/>
            <person name="Oda M."/>
            <person name="Papenfuss A.T."/>
            <person name="Parra Z.E."/>
            <person name="Pollock D.D."/>
            <person name="Ray D.A."/>
            <person name="Schein J.E."/>
            <person name="Speed T.P."/>
            <person name="Thompson K."/>
            <person name="VandeBerg J.L."/>
            <person name="Wade C.M."/>
            <person name="Walker J.A."/>
            <person name="Waters P.D."/>
            <person name="Webber C."/>
            <person name="Weidman J.R."/>
            <person name="Xie X."/>
            <person name="Zody M.C."/>
            <person name="Baldwin J."/>
            <person name="Abdouelleil A."/>
            <person name="Abdulkadir J."/>
            <person name="Abebe A."/>
            <person name="Abera B."/>
            <person name="Abreu J."/>
            <person name="Acer S.C."/>
            <person name="Aftuck L."/>
            <person name="Alexander A."/>
            <person name="An P."/>
            <person name="Anderson E."/>
            <person name="Anderson S."/>
            <person name="Arachi H."/>
            <person name="Azer M."/>
            <person name="Bachantsang P."/>
            <person name="Barry A."/>
            <person name="Bayul T."/>
            <person name="Berlin A."/>
            <person name="Bessette D."/>
            <person name="Bloom T."/>
            <person name="Bloom T."/>
            <person name="Boguslavskiy L."/>
            <person name="Bonnet C."/>
            <person name="Boukhgalter B."/>
            <person name="Bourzgui I."/>
            <person name="Brown A."/>
            <person name="Cahill P."/>
            <person name="Channer S."/>
            <person name="Cheshatsang Y."/>
            <person name="Chuda L."/>
            <person name="Citroen M."/>
            <person name="Collymore A."/>
            <person name="Cooke P."/>
            <person name="Costello M."/>
            <person name="D'Aco K."/>
            <person name="Daza R."/>
            <person name="De Haan G."/>
            <person name="DeGray S."/>
            <person name="DeMaso C."/>
            <person name="Dhargay N."/>
            <person name="Dooley K."/>
            <person name="Dooley E."/>
            <person name="Doricent M."/>
            <person name="Dorje P."/>
            <person name="Dorjee K."/>
            <person name="Dupes A."/>
            <person name="Elong R."/>
            <person name="Falk J."/>
            <person name="Farina A."/>
            <person name="Faro S."/>
            <person name="Ferguson D."/>
            <person name="Fisher S."/>
            <person name="Foley C.D."/>
            <person name="Franke A."/>
            <person name="Friedrich D."/>
            <person name="Gadbois L."/>
            <person name="Gearin G."/>
            <person name="Gearin C.R."/>
            <person name="Giannoukos G."/>
            <person name="Goode T."/>
            <person name="Graham J."/>
            <person name="Grandbois E."/>
            <person name="Grewal S."/>
            <person name="Gyaltsen K."/>
            <person name="Hafez N."/>
            <person name="Hagos B."/>
            <person name="Hall J."/>
            <person name="Henson C."/>
            <person name="Hollinger A."/>
            <person name="Honan T."/>
            <person name="Huard M.D."/>
            <person name="Hughes L."/>
            <person name="Hurhula B."/>
            <person name="Husby M.E."/>
            <person name="Kamat A."/>
            <person name="Kanga B."/>
            <person name="Kashin S."/>
            <person name="Khazanovich D."/>
            <person name="Kisner P."/>
            <person name="Lance K."/>
            <person name="Lara M."/>
            <person name="Lee W."/>
            <person name="Lennon N."/>
            <person name="Letendre F."/>
            <person name="LeVine R."/>
            <person name="Lipovsky A."/>
            <person name="Liu X."/>
            <person name="Liu J."/>
            <person name="Liu S."/>
            <person name="Lokyitsang T."/>
            <person name="Lokyitsang Y."/>
            <person name="Lubonja R."/>
            <person name="Lui A."/>
            <person name="MacDonald P."/>
            <person name="Magnisalis V."/>
            <person name="Maru K."/>
            <person name="Matthews C."/>
            <person name="McCusker W."/>
            <person name="McDonough S."/>
            <person name="Mehta T."/>
            <person name="Meldrim J."/>
            <person name="Meneus L."/>
            <person name="Mihai O."/>
            <person name="Mihalev A."/>
            <person name="Mihova T."/>
            <person name="Mittelman R."/>
            <person name="Mlenga V."/>
            <person name="Montmayeur A."/>
            <person name="Mulrain L."/>
            <person name="Navidi A."/>
            <person name="Naylor J."/>
            <person name="Negash T."/>
            <person name="Nguyen T."/>
            <person name="Nguyen N."/>
            <person name="Nicol R."/>
            <person name="Norbu C."/>
            <person name="Norbu N."/>
            <person name="Novod N."/>
            <person name="O'Neill B."/>
            <person name="Osman S."/>
            <person name="Markiewicz E."/>
            <person name="Oyono O.L."/>
            <person name="Patti C."/>
            <person name="Phunkhang P."/>
            <person name="Pierre F."/>
            <person name="Priest M."/>
            <person name="Raghuraman S."/>
            <person name="Rege F."/>
            <person name="Reyes R."/>
            <person name="Rise C."/>
            <person name="Rogov P."/>
            <person name="Ross K."/>
            <person name="Ryan E."/>
            <person name="Settipalli S."/>
            <person name="Shea T."/>
            <person name="Sherpa N."/>
            <person name="Shi L."/>
            <person name="Shih D."/>
            <person name="Sparrow T."/>
            <person name="Spaulding J."/>
            <person name="Stalker J."/>
            <person name="Stange-Thomann N."/>
            <person name="Stavropoulos S."/>
            <person name="Stone C."/>
            <person name="Strader C."/>
            <person name="Tesfaye S."/>
            <person name="Thomson T."/>
            <person name="Thoulutsang Y."/>
            <person name="Thoulutsang D."/>
            <person name="Topham K."/>
            <person name="Topping I."/>
            <person name="Tsamla T."/>
            <person name="Vassiliev H."/>
            <person name="Vo A."/>
            <person name="Wangchuk T."/>
            <person name="Wangdi T."/>
            <person name="Weiand M."/>
            <person name="Wilkinson J."/>
            <person name="Wilson A."/>
            <person name="Yadav S."/>
            <person name="Young G."/>
            <person name="Yu Q."/>
            <person name="Zembek L."/>
            <person name="Zhong D."/>
            <person name="Zimmer A."/>
            <person name="Zwirko Z."/>
            <person name="Jaffe D.B."/>
            <person name="Alvarez P."/>
            <person name="Brockman W."/>
            <person name="Butler J."/>
            <person name="Chin C."/>
            <person name="Gnerre S."/>
            <person name="MacCallum I."/>
            <person name="Graves J.A."/>
            <person name="Ponting C.P."/>
            <person name="Breen M."/>
            <person name="Samollow P.B."/>
            <person name="Lander E.S."/>
            <person name="Lindblad-Toh K."/>
        </authorList>
    </citation>
    <scope>NUCLEOTIDE SEQUENCE [LARGE SCALE GENOMIC DNA]</scope>
</reference>
<reference evidence="5" key="3">
    <citation type="submission" date="2025-09" db="UniProtKB">
        <authorList>
            <consortium name="Ensembl"/>
        </authorList>
    </citation>
    <scope>IDENTIFICATION</scope>
</reference>
<dbReference type="PANTHER" id="PTHR47060:SF1">
    <property type="entry name" value="HOMEOBOX PROTEIN NOBOX"/>
    <property type="match status" value="1"/>
</dbReference>
<evidence type="ECO:0000313" key="5">
    <source>
        <dbReference type="Ensembl" id="ENSMODP00000033747.3"/>
    </source>
</evidence>
<dbReference type="Gene3D" id="1.10.10.60">
    <property type="entry name" value="Homeodomain-like"/>
    <property type="match status" value="1"/>
</dbReference>
<keyword evidence="6" id="KW-1185">Reference proteome</keyword>
<dbReference type="InterPro" id="IPR001356">
    <property type="entry name" value="HD"/>
</dbReference>
<dbReference type="GeneTree" id="ENSGT00650000093445"/>
<dbReference type="CDD" id="cd00086">
    <property type="entry name" value="homeodomain"/>
    <property type="match status" value="1"/>
</dbReference>
<dbReference type="Ensembl" id="ENSMODT00000035330.3">
    <property type="protein sequence ID" value="ENSMODP00000033747.3"/>
    <property type="gene ID" value="ENSMODG00000001675.4"/>
</dbReference>
<evidence type="ECO:0000256" key="1">
    <source>
        <dbReference type="PROSITE-ProRule" id="PRU00108"/>
    </source>
</evidence>
<dbReference type="Proteomes" id="UP000002280">
    <property type="component" value="Chromosome 8"/>
</dbReference>
<accession>F6ZU10</accession>
<evidence type="ECO:0000256" key="2">
    <source>
        <dbReference type="RuleBase" id="RU000682"/>
    </source>
</evidence>
<name>F6ZU10_MONDO</name>
<organism evidence="5 6">
    <name type="scientific">Monodelphis domestica</name>
    <name type="common">Gray short-tailed opossum</name>
    <dbReference type="NCBI Taxonomy" id="13616"/>
    <lineage>
        <taxon>Eukaryota</taxon>
        <taxon>Metazoa</taxon>
        <taxon>Chordata</taxon>
        <taxon>Craniata</taxon>
        <taxon>Vertebrata</taxon>
        <taxon>Euteleostomi</taxon>
        <taxon>Mammalia</taxon>
        <taxon>Metatheria</taxon>
        <taxon>Didelphimorphia</taxon>
        <taxon>Didelphidae</taxon>
        <taxon>Monodelphis</taxon>
    </lineage>
</organism>
<dbReference type="InterPro" id="IPR042988">
    <property type="entry name" value="NOBOX"/>
</dbReference>
<dbReference type="SMART" id="SM00389">
    <property type="entry name" value="HOX"/>
    <property type="match status" value="1"/>
</dbReference>
<feature type="compositionally biased region" description="Low complexity" evidence="3">
    <location>
        <begin position="574"/>
        <end position="588"/>
    </location>
</feature>
<dbReference type="GO" id="GO:0000981">
    <property type="term" value="F:DNA-binding transcription factor activity, RNA polymerase II-specific"/>
    <property type="evidence" value="ECO:0000318"/>
    <property type="project" value="GO_Central"/>
</dbReference>
<dbReference type="AlphaFoldDB" id="F6ZU10"/>
<proteinExistence type="predicted"/>
<keyword evidence="1 2" id="KW-0238">DNA-binding</keyword>
<protein>
    <recommendedName>
        <fullName evidence="4">Homeobox domain-containing protein</fullName>
    </recommendedName>
</protein>
<feature type="region of interest" description="Disordered" evidence="3">
    <location>
        <begin position="135"/>
        <end position="165"/>
    </location>
</feature>
<dbReference type="SUPFAM" id="SSF46689">
    <property type="entry name" value="Homeodomain-like"/>
    <property type="match status" value="1"/>
</dbReference>
<feature type="region of interest" description="Disordered" evidence="3">
    <location>
        <begin position="574"/>
        <end position="620"/>
    </location>
</feature>
<feature type="region of interest" description="Disordered" evidence="3">
    <location>
        <begin position="273"/>
        <end position="292"/>
    </location>
</feature>
<feature type="compositionally biased region" description="Basic and acidic residues" evidence="3">
    <location>
        <begin position="137"/>
        <end position="146"/>
    </location>
</feature>
<dbReference type="InterPro" id="IPR009057">
    <property type="entry name" value="Homeodomain-like_sf"/>
</dbReference>
<dbReference type="GO" id="GO:0005634">
    <property type="term" value="C:nucleus"/>
    <property type="evidence" value="ECO:0007669"/>
    <property type="project" value="UniProtKB-SubCell"/>
</dbReference>
<feature type="domain" description="Homeobox" evidence="4">
    <location>
        <begin position="206"/>
        <end position="266"/>
    </location>
</feature>
<reference evidence="5" key="2">
    <citation type="submission" date="2025-08" db="UniProtKB">
        <authorList>
            <consortium name="Ensembl"/>
        </authorList>
    </citation>
    <scope>IDENTIFICATION</scope>
</reference>
<comment type="subcellular location">
    <subcellularLocation>
        <location evidence="1 2">Nucleus</location>
    </subcellularLocation>
</comment>
<dbReference type="OMA" id="PIPWNDP"/>
<dbReference type="InParanoid" id="F6ZU10"/>
<dbReference type="Pfam" id="PF00046">
    <property type="entry name" value="Homeodomain"/>
    <property type="match status" value="1"/>
</dbReference>
<evidence type="ECO:0000313" key="6">
    <source>
        <dbReference type="Proteomes" id="UP000002280"/>
    </source>
</evidence>
<feature type="region of interest" description="Disordered" evidence="3">
    <location>
        <begin position="187"/>
        <end position="207"/>
    </location>
</feature>
<dbReference type="Bgee" id="ENSMODG00000001675">
    <property type="expression patterns" value="Expressed in ovary and 1 other cell type or tissue"/>
</dbReference>
<feature type="DNA-binding region" description="Homeobox" evidence="1">
    <location>
        <begin position="208"/>
        <end position="267"/>
    </location>
</feature>
<evidence type="ECO:0000256" key="3">
    <source>
        <dbReference type="SAM" id="MobiDB-lite"/>
    </source>
</evidence>
<keyword evidence="1 2" id="KW-0539">Nucleus</keyword>
<evidence type="ECO:0000259" key="4">
    <source>
        <dbReference type="PROSITE" id="PS50071"/>
    </source>
</evidence>
<sequence length="620" mass="67649">MSFQSSPCEVSSVSILMGQKVGKEKLIMEAGRELLLQGPVSPVQDAQSEELLVSCSVMVGEASQKAPKELARGAIFVGNASRASISGAVRTHSILRNRIVTLPESQQPLDLIDRNIFQEGEVELGKRSYPLVPYRQNELDTPRQLDKASPLGTGGGPDPGPTTQPLVQCGTGKGFCHLTALLSPTASVGSSQNAIRKKEPPDTPPQIRKKTRTLYRTDQLKELEKMFQEDHYPDSDKRREIASAVGVTPQRIMVWFQNRRAKWRKVERLRNKTNLEASNPTSAPLESHHGSAPVLPSPQPIVLEPENFTNELVTPPANFLSESNLLLTCDQPMSLSQQSDEAQRAEVAPLLLSPPPVRRACLPLTLGPVHTPHLLPLLLETPNSDFSPKDGSYGTWEASTTSPNAYNYSEQMESQYCHQGNQSRPFQLSHYPQHQLFHQSQHHLPQFHPFPFPLPSTLTPPPPGDSSAAALLAFAYGPDGETPTGLFPGPPAGQFLLQQPTGNMGPVTTLQPIPWNDPCLPELSFPGSLCSQNFGHHPAGGSYIPDLAAHVLERQPSPGFIQLLGGSKMGTELLSETQEELSSSTQEQMPLPEEIGDGVKNTHLPRVPIDGDSIPETNED</sequence>
<dbReference type="PROSITE" id="PS50071">
    <property type="entry name" value="HOMEOBOX_2"/>
    <property type="match status" value="1"/>
</dbReference>